<dbReference type="Proteomes" id="UP001230188">
    <property type="component" value="Unassembled WGS sequence"/>
</dbReference>
<evidence type="ECO:0000313" key="5">
    <source>
        <dbReference type="Proteomes" id="UP001230188"/>
    </source>
</evidence>
<evidence type="ECO:0000313" key="4">
    <source>
        <dbReference type="EMBL" id="KAJ8600959.1"/>
    </source>
</evidence>
<keyword evidence="2" id="KW-0472">Membrane</keyword>
<dbReference type="PANTHER" id="PTHR42782:SF2">
    <property type="entry name" value="3-OXOACYL-[ACYL-CARRIER-PROTEIN] SYNTHASE-LIKE PROTEIN"/>
    <property type="match status" value="1"/>
</dbReference>
<feature type="transmembrane region" description="Helical" evidence="2">
    <location>
        <begin position="652"/>
        <end position="672"/>
    </location>
</feature>
<feature type="transmembrane region" description="Helical" evidence="2">
    <location>
        <begin position="628"/>
        <end position="646"/>
    </location>
</feature>
<feature type="transmembrane region" description="Helical" evidence="2">
    <location>
        <begin position="724"/>
        <end position="745"/>
    </location>
</feature>
<dbReference type="EMBL" id="JAQMWT010000464">
    <property type="protein sequence ID" value="KAJ8600959.1"/>
    <property type="molecule type" value="Genomic_DNA"/>
</dbReference>
<dbReference type="PROSITE" id="PS50850">
    <property type="entry name" value="MFS"/>
    <property type="match status" value="1"/>
</dbReference>
<dbReference type="InterPro" id="IPR036259">
    <property type="entry name" value="MFS_trans_sf"/>
</dbReference>
<dbReference type="SUPFAM" id="SSF103473">
    <property type="entry name" value="MFS general substrate transporter"/>
    <property type="match status" value="1"/>
</dbReference>
<keyword evidence="2" id="KW-0812">Transmembrane</keyword>
<comment type="subcellular location">
    <subcellularLocation>
        <location evidence="1">Membrane</location>
        <topology evidence="1">Multi-pass membrane protein</topology>
    </subcellularLocation>
</comment>
<evidence type="ECO:0000256" key="1">
    <source>
        <dbReference type="ARBA" id="ARBA00004141"/>
    </source>
</evidence>
<feature type="transmembrane region" description="Helical" evidence="2">
    <location>
        <begin position="693"/>
        <end position="712"/>
    </location>
</feature>
<keyword evidence="2" id="KW-1133">Transmembrane helix</keyword>
<feature type="domain" description="Major facilitator superfamily (MFS) profile" evidence="3">
    <location>
        <begin position="351"/>
        <end position="752"/>
    </location>
</feature>
<dbReference type="Pfam" id="PF04305">
    <property type="entry name" value="DUF455"/>
    <property type="match status" value="1"/>
</dbReference>
<name>A0AAD7XJZ1_9STRA</name>
<dbReference type="InterPro" id="IPR009078">
    <property type="entry name" value="Ferritin-like_SF"/>
</dbReference>
<feature type="transmembrane region" description="Helical" evidence="2">
    <location>
        <begin position="506"/>
        <end position="529"/>
    </location>
</feature>
<dbReference type="GO" id="GO:0016020">
    <property type="term" value="C:membrane"/>
    <property type="evidence" value="ECO:0007669"/>
    <property type="project" value="UniProtKB-SubCell"/>
</dbReference>
<dbReference type="GO" id="GO:0022857">
    <property type="term" value="F:transmembrane transporter activity"/>
    <property type="evidence" value="ECO:0007669"/>
    <property type="project" value="InterPro"/>
</dbReference>
<proteinExistence type="predicted"/>
<comment type="caution">
    <text evidence="4">The sequence shown here is derived from an EMBL/GenBank/DDBJ whole genome shotgun (WGS) entry which is preliminary data.</text>
</comment>
<dbReference type="InterPro" id="IPR011701">
    <property type="entry name" value="MFS"/>
</dbReference>
<dbReference type="InterPro" id="IPR007402">
    <property type="entry name" value="DUF455"/>
</dbReference>
<protein>
    <recommendedName>
        <fullName evidence="3">Major facilitator superfamily (MFS) profile domain-containing protein</fullName>
    </recommendedName>
</protein>
<feature type="transmembrane region" description="Helical" evidence="2">
    <location>
        <begin position="443"/>
        <end position="464"/>
    </location>
</feature>
<gene>
    <name evidence="4" type="ORF">CTAYLR_006317</name>
</gene>
<reference evidence="4" key="1">
    <citation type="submission" date="2023-01" db="EMBL/GenBank/DDBJ databases">
        <title>Metagenome sequencing of chrysophaentin producing Chrysophaeum taylorii.</title>
        <authorList>
            <person name="Davison J."/>
            <person name="Bewley C."/>
        </authorList>
    </citation>
    <scope>NUCLEOTIDE SEQUENCE</scope>
    <source>
        <strain evidence="4">NIES-1699</strain>
    </source>
</reference>
<keyword evidence="5" id="KW-1185">Reference proteome</keyword>
<dbReference type="AlphaFoldDB" id="A0AAD7XJZ1"/>
<accession>A0AAD7XJZ1</accession>
<organism evidence="4 5">
    <name type="scientific">Chrysophaeum taylorii</name>
    <dbReference type="NCBI Taxonomy" id="2483200"/>
    <lineage>
        <taxon>Eukaryota</taxon>
        <taxon>Sar</taxon>
        <taxon>Stramenopiles</taxon>
        <taxon>Ochrophyta</taxon>
        <taxon>Pelagophyceae</taxon>
        <taxon>Pelagomonadales</taxon>
        <taxon>Pelagomonadaceae</taxon>
        <taxon>Chrysophaeum</taxon>
    </lineage>
</organism>
<sequence>MEELPTLRLRALEILSTASVAEKARLTREHVLWWRSLGSEEKLLVGPADAGIETPEVAAREVAEVPRGREKKAGAKGLVHALAHAEGCAVDCFWDLVARFGHEVAATLPGDEAVEFGDDVASIALDEATHFERLSARLEALGLAYGDLPATDTLAASMRDTKDDCVARLAVVHLVHEARGLDVFAAGRARLDRAGDPASSAVLALNYEDEVRHVRLMKRWFERLVLAKTKKKKTTTTTTESPRAWFHAIVRDPNRWASQKLKGPFNHEARQRALMDPSWYVPLAEGLKSVVVALPVTPPVPAEAVLPPVVTTRRVVAPLAAHRVRGGRRGAGIGTAVAAPTTSPRRRVAVHFALTYAAYCLVYLERKPVSVVKPMLASELGLSNAALATVDTAWLALYAVGQLSLGAARTVLSPSALLATGFILSGAFTAACSRAQSAATLSAFWGLNGLFQACANPLLVLHVADLFPPAARASAVGFWQTSQQVGGVLANLFAARTLGSDGWRAIFARAGTLVMAAAIPLAILVRSSPAVSRIVDEPPPPMMGAAAPARRPASLAGVGAVAAAYCLVKTTRYCLMFWLPFFLVKAVGVDPRNAANLASLLDLGGAIGTACVGLVADDLFRGAMLKACLPFAAATSLLLLVFAAVARFGGPLATAACMLAVGFCVAAPDGVLGGAAARNLCDYNGLTSRSASNAAPAVSGLINGCGSVGAILQGLGTAALVDLFGWTALFISLAAAMALATLFLLPAVALERNYLLVLEPAP</sequence>
<evidence type="ECO:0000259" key="3">
    <source>
        <dbReference type="PROSITE" id="PS50850"/>
    </source>
</evidence>
<dbReference type="Gene3D" id="1.20.1250.20">
    <property type="entry name" value="MFS general substrate transporter like domains"/>
    <property type="match status" value="2"/>
</dbReference>
<dbReference type="PANTHER" id="PTHR42782">
    <property type="entry name" value="SI:CH73-314G15.3"/>
    <property type="match status" value="1"/>
</dbReference>
<dbReference type="SUPFAM" id="SSF47240">
    <property type="entry name" value="Ferritin-like"/>
    <property type="match status" value="1"/>
</dbReference>
<dbReference type="InterPro" id="IPR020846">
    <property type="entry name" value="MFS_dom"/>
</dbReference>
<dbReference type="Pfam" id="PF07690">
    <property type="entry name" value="MFS_1"/>
    <property type="match status" value="1"/>
</dbReference>
<feature type="transmembrane region" description="Helical" evidence="2">
    <location>
        <begin position="549"/>
        <end position="568"/>
    </location>
</feature>
<feature type="transmembrane region" description="Helical" evidence="2">
    <location>
        <begin position="411"/>
        <end position="431"/>
    </location>
</feature>
<evidence type="ECO:0000256" key="2">
    <source>
        <dbReference type="SAM" id="Phobius"/>
    </source>
</evidence>
<feature type="transmembrane region" description="Helical" evidence="2">
    <location>
        <begin position="595"/>
        <end position="616"/>
    </location>
</feature>
<dbReference type="CDD" id="cd00657">
    <property type="entry name" value="Ferritin_like"/>
    <property type="match status" value="1"/>
</dbReference>